<protein>
    <submittedName>
        <fullName evidence="4">RNA pseudouridylate synthase</fullName>
    </submittedName>
</protein>
<reference evidence="4" key="2">
    <citation type="submission" date="2021-04" db="EMBL/GenBank/DDBJ databases">
        <authorList>
            <person name="Podell S."/>
        </authorList>
    </citation>
    <scope>NUCLEOTIDE SEQUENCE</scope>
    <source>
        <strain evidence="4">Hildebrandi</strain>
    </source>
</reference>
<proteinExistence type="inferred from homology"/>
<keyword evidence="5" id="KW-1185">Reference proteome</keyword>
<accession>A0A9K3PQ43</accession>
<dbReference type="CDD" id="cd02869">
    <property type="entry name" value="PseudoU_synth_RluA_like"/>
    <property type="match status" value="1"/>
</dbReference>
<dbReference type="Proteomes" id="UP000693970">
    <property type="component" value="Unassembled WGS sequence"/>
</dbReference>
<comment type="similarity">
    <text evidence="1">Belongs to the pseudouridine synthase RluA family.</text>
</comment>
<dbReference type="OrthoDB" id="424794at2759"/>
<dbReference type="PROSITE" id="PS01129">
    <property type="entry name" value="PSI_RLU"/>
    <property type="match status" value="1"/>
</dbReference>
<comment type="caution">
    <text evidence="4">The sequence shown here is derived from an EMBL/GenBank/DDBJ whole genome shotgun (WGS) entry which is preliminary data.</text>
</comment>
<dbReference type="PANTHER" id="PTHR21600">
    <property type="entry name" value="MITOCHONDRIAL RNA PSEUDOURIDINE SYNTHASE"/>
    <property type="match status" value="1"/>
</dbReference>
<dbReference type="EMBL" id="JAGRRH010000015">
    <property type="protein sequence ID" value="KAG7355572.1"/>
    <property type="molecule type" value="Genomic_DNA"/>
</dbReference>
<dbReference type="Pfam" id="PF00849">
    <property type="entry name" value="PseudoU_synth_2"/>
    <property type="match status" value="1"/>
</dbReference>
<organism evidence="4 5">
    <name type="scientific">Nitzschia inconspicua</name>
    <dbReference type="NCBI Taxonomy" id="303405"/>
    <lineage>
        <taxon>Eukaryota</taxon>
        <taxon>Sar</taxon>
        <taxon>Stramenopiles</taxon>
        <taxon>Ochrophyta</taxon>
        <taxon>Bacillariophyta</taxon>
        <taxon>Bacillariophyceae</taxon>
        <taxon>Bacillariophycidae</taxon>
        <taxon>Bacillariales</taxon>
        <taxon>Bacillariaceae</taxon>
        <taxon>Nitzschia</taxon>
    </lineage>
</organism>
<dbReference type="GO" id="GO:0000455">
    <property type="term" value="P:enzyme-directed rRNA pseudouridine synthesis"/>
    <property type="evidence" value="ECO:0007669"/>
    <property type="project" value="TreeGrafter"/>
</dbReference>
<dbReference type="PANTHER" id="PTHR21600:SF87">
    <property type="entry name" value="RNA PSEUDOURIDYLATE SYNTHASE DOMAIN-CONTAINING PROTEIN 1"/>
    <property type="match status" value="1"/>
</dbReference>
<dbReference type="GO" id="GO:0009982">
    <property type="term" value="F:pseudouridine synthase activity"/>
    <property type="evidence" value="ECO:0007669"/>
    <property type="project" value="InterPro"/>
</dbReference>
<sequence length="540" mass="61154">MRVKLKDKAALIMVLGSRLCCLSSSILLPTTHKFVRTSRRISTLLRYEARSISLQQKGRVLLHHFATTSDDDVVTSVAEQGHTLWEEQQPPQQQQYSPKETSFASSSLDLSHPSSLTPSSESLVPGSNEGFYVVKTYQTDPNGFDWKTLQQLEEKDLERLEITTQNISVPLALMIVDPEEYPSKSKARKACRKANIMIHRGPLQKDEPGNQEIFDASKCQRARVGDRVFPGDVLAKQIRIGDGLFPVLSHKKPPFELPVIFEDDHFAIVNKPAGVVVHAQRKAGHGLMTIRAALPFAVRPPTPGTLSTLRRPQPVHRLDKPTSGLLLIAKTKPAMVHLSHQFRDRKIKKTYVALVNGIPQEPTDKVITAKQAQELGVDVNGEKNELWQLIDHPLEEKHAMTVWRALNYTKSLKANDNYMTLVELKPKTGRYHQLRRHMAWVCDSPIVGDSEYDGGGSAIHLRERGLFLCSNRVTLEHPYYNDLDNDAAVVYHQLSSQEREHLWLSPDNRKIMVTATIDIPEKFSTFMQHEDERFRKLAET</sequence>
<dbReference type="GO" id="GO:0003723">
    <property type="term" value="F:RNA binding"/>
    <property type="evidence" value="ECO:0007669"/>
    <property type="project" value="InterPro"/>
</dbReference>
<feature type="domain" description="Pseudouridine synthase RsuA/RluA-like" evidence="3">
    <location>
        <begin position="265"/>
        <end position="439"/>
    </location>
</feature>
<dbReference type="InterPro" id="IPR006145">
    <property type="entry name" value="PsdUridine_synth_RsuA/RluA"/>
</dbReference>
<dbReference type="InterPro" id="IPR050188">
    <property type="entry name" value="RluA_PseudoU_synthase"/>
</dbReference>
<feature type="region of interest" description="Disordered" evidence="2">
    <location>
        <begin position="88"/>
        <end position="124"/>
    </location>
</feature>
<evidence type="ECO:0000313" key="5">
    <source>
        <dbReference type="Proteomes" id="UP000693970"/>
    </source>
</evidence>
<evidence type="ECO:0000256" key="1">
    <source>
        <dbReference type="ARBA" id="ARBA00010876"/>
    </source>
</evidence>
<name>A0A9K3PQ43_9STRA</name>
<gene>
    <name evidence="4" type="ORF">IV203_000258</name>
</gene>
<dbReference type="AlphaFoldDB" id="A0A9K3PQ43"/>
<evidence type="ECO:0000313" key="4">
    <source>
        <dbReference type="EMBL" id="KAG7355572.1"/>
    </source>
</evidence>
<evidence type="ECO:0000256" key="2">
    <source>
        <dbReference type="SAM" id="MobiDB-lite"/>
    </source>
</evidence>
<dbReference type="InterPro" id="IPR006224">
    <property type="entry name" value="PsdUridine_synth_RluA-like_CS"/>
</dbReference>
<evidence type="ECO:0000259" key="3">
    <source>
        <dbReference type="Pfam" id="PF00849"/>
    </source>
</evidence>
<reference evidence="4" key="1">
    <citation type="journal article" date="2021" name="Sci. Rep.">
        <title>Diploid genomic architecture of Nitzschia inconspicua, an elite biomass production diatom.</title>
        <authorList>
            <person name="Oliver A."/>
            <person name="Podell S."/>
            <person name="Pinowska A."/>
            <person name="Traller J.C."/>
            <person name="Smith S.R."/>
            <person name="McClure R."/>
            <person name="Beliaev A."/>
            <person name="Bohutskyi P."/>
            <person name="Hill E.A."/>
            <person name="Rabines A."/>
            <person name="Zheng H."/>
            <person name="Allen L.Z."/>
            <person name="Kuo A."/>
            <person name="Grigoriev I.V."/>
            <person name="Allen A.E."/>
            <person name="Hazlebeck D."/>
            <person name="Allen E.E."/>
        </authorList>
    </citation>
    <scope>NUCLEOTIDE SEQUENCE</scope>
    <source>
        <strain evidence="4">Hildebrandi</strain>
    </source>
</reference>
<feature type="compositionally biased region" description="Low complexity" evidence="2">
    <location>
        <begin position="102"/>
        <end position="124"/>
    </location>
</feature>